<dbReference type="AlphaFoldDB" id="A0A382PSS8"/>
<accession>A0A382PSS8</accession>
<proteinExistence type="predicted"/>
<protein>
    <submittedName>
        <fullName evidence="2">Uncharacterized protein</fullName>
    </submittedName>
</protein>
<evidence type="ECO:0000256" key="1">
    <source>
        <dbReference type="SAM" id="MobiDB-lite"/>
    </source>
</evidence>
<gene>
    <name evidence="2" type="ORF">METZ01_LOCUS328589</name>
</gene>
<name>A0A382PSS8_9ZZZZ</name>
<feature type="region of interest" description="Disordered" evidence="1">
    <location>
        <begin position="80"/>
        <end position="101"/>
    </location>
</feature>
<evidence type="ECO:0000313" key="2">
    <source>
        <dbReference type="EMBL" id="SVC75735.1"/>
    </source>
</evidence>
<feature type="non-terminal residue" evidence="2">
    <location>
        <position position="101"/>
    </location>
</feature>
<organism evidence="2">
    <name type="scientific">marine metagenome</name>
    <dbReference type="NCBI Taxonomy" id="408172"/>
    <lineage>
        <taxon>unclassified sequences</taxon>
        <taxon>metagenomes</taxon>
        <taxon>ecological metagenomes</taxon>
    </lineage>
</organism>
<reference evidence="2" key="1">
    <citation type="submission" date="2018-05" db="EMBL/GenBank/DDBJ databases">
        <authorList>
            <person name="Lanie J.A."/>
            <person name="Ng W.-L."/>
            <person name="Kazmierczak K.M."/>
            <person name="Andrzejewski T.M."/>
            <person name="Davidsen T.M."/>
            <person name="Wayne K.J."/>
            <person name="Tettelin H."/>
            <person name="Glass J.I."/>
            <person name="Rusch D."/>
            <person name="Podicherti R."/>
            <person name="Tsui H.-C.T."/>
            <person name="Winkler M.E."/>
        </authorList>
    </citation>
    <scope>NUCLEOTIDE SEQUENCE</scope>
</reference>
<dbReference type="EMBL" id="UINC01109127">
    <property type="protein sequence ID" value="SVC75735.1"/>
    <property type="molecule type" value="Genomic_DNA"/>
</dbReference>
<sequence length="101" mass="10752">MADGIFTDLRTHWFGHFGSGQQGHAGLGIARHAGGVLTVANDGQIPLTVSPGADPPHLVRLGMRVKLHCLHTEGTADHGQLVELRQENDPAPKCSFLEEGP</sequence>